<proteinExistence type="inferred from homology"/>
<dbReference type="InterPro" id="IPR050425">
    <property type="entry name" value="NAD(P)_dehydrat-like"/>
</dbReference>
<evidence type="ECO:0000259" key="3">
    <source>
        <dbReference type="Pfam" id="PF01370"/>
    </source>
</evidence>
<name>A0A2J6RTR1_HYAVF</name>
<dbReference type="PANTHER" id="PTHR10366">
    <property type="entry name" value="NAD DEPENDENT EPIMERASE/DEHYDRATASE"/>
    <property type="match status" value="1"/>
</dbReference>
<dbReference type="Gene3D" id="3.40.50.720">
    <property type="entry name" value="NAD(P)-binding Rossmann-like Domain"/>
    <property type="match status" value="1"/>
</dbReference>
<evidence type="ECO:0000313" key="5">
    <source>
        <dbReference type="Proteomes" id="UP000235786"/>
    </source>
</evidence>
<dbReference type="PANTHER" id="PTHR10366:SF564">
    <property type="entry name" value="STEROL-4-ALPHA-CARBOXYLATE 3-DEHYDROGENASE, DECARBOXYLATING"/>
    <property type="match status" value="1"/>
</dbReference>
<dbReference type="GO" id="GO:0016616">
    <property type="term" value="F:oxidoreductase activity, acting on the CH-OH group of donors, NAD or NADP as acceptor"/>
    <property type="evidence" value="ECO:0007669"/>
    <property type="project" value="TreeGrafter"/>
</dbReference>
<dbReference type="Proteomes" id="UP000235786">
    <property type="component" value="Unassembled WGS sequence"/>
</dbReference>
<protein>
    <submittedName>
        <fullName evidence="4">NAD dependent epimerase/dehydratase</fullName>
    </submittedName>
</protein>
<dbReference type="SUPFAM" id="SSF51735">
    <property type="entry name" value="NAD(P)-binding Rossmann-fold domains"/>
    <property type="match status" value="1"/>
</dbReference>
<keyword evidence="5" id="KW-1185">Reference proteome</keyword>
<comment type="similarity">
    <text evidence="2">Belongs to the NAD(P)-dependent epimerase/dehydratase family. Dihydroflavonol-4-reductase subfamily.</text>
</comment>
<dbReference type="EMBL" id="KZ613944">
    <property type="protein sequence ID" value="PMD41906.1"/>
    <property type="molecule type" value="Genomic_DNA"/>
</dbReference>
<evidence type="ECO:0000256" key="1">
    <source>
        <dbReference type="ARBA" id="ARBA00023002"/>
    </source>
</evidence>
<dbReference type="OrthoDB" id="2735536at2759"/>
<dbReference type="Pfam" id="PF01370">
    <property type="entry name" value="Epimerase"/>
    <property type="match status" value="1"/>
</dbReference>
<dbReference type="STRING" id="1149755.A0A2J6RTR1"/>
<reference evidence="4 5" key="1">
    <citation type="submission" date="2016-04" db="EMBL/GenBank/DDBJ databases">
        <title>A degradative enzymes factory behind the ericoid mycorrhizal symbiosis.</title>
        <authorList>
            <consortium name="DOE Joint Genome Institute"/>
            <person name="Martino E."/>
            <person name="Morin E."/>
            <person name="Grelet G."/>
            <person name="Kuo A."/>
            <person name="Kohler A."/>
            <person name="Daghino S."/>
            <person name="Barry K."/>
            <person name="Choi C."/>
            <person name="Cichocki N."/>
            <person name="Clum A."/>
            <person name="Copeland A."/>
            <person name="Hainaut M."/>
            <person name="Haridas S."/>
            <person name="Labutti K."/>
            <person name="Lindquist E."/>
            <person name="Lipzen A."/>
            <person name="Khouja H.-R."/>
            <person name="Murat C."/>
            <person name="Ohm R."/>
            <person name="Olson A."/>
            <person name="Spatafora J."/>
            <person name="Veneault-Fourrey C."/>
            <person name="Henrissat B."/>
            <person name="Grigoriev I."/>
            <person name="Martin F."/>
            <person name="Perotto S."/>
        </authorList>
    </citation>
    <scope>NUCLEOTIDE SEQUENCE [LARGE SCALE GENOMIC DNA]</scope>
    <source>
        <strain evidence="4 5">F</strain>
    </source>
</reference>
<evidence type="ECO:0000256" key="2">
    <source>
        <dbReference type="ARBA" id="ARBA00023445"/>
    </source>
</evidence>
<gene>
    <name evidence="4" type="ORF">L207DRAFT_565655</name>
</gene>
<feature type="domain" description="NAD-dependent epimerase/dehydratase" evidence="3">
    <location>
        <begin position="10"/>
        <end position="267"/>
    </location>
</feature>
<dbReference type="AlphaFoldDB" id="A0A2J6RTR1"/>
<dbReference type="InterPro" id="IPR001509">
    <property type="entry name" value="Epimerase_deHydtase"/>
</dbReference>
<keyword evidence="1" id="KW-0560">Oxidoreductase</keyword>
<accession>A0A2J6RTR1</accession>
<organism evidence="4 5">
    <name type="scientific">Hyaloscypha variabilis (strain UAMH 11265 / GT02V1 / F)</name>
    <name type="common">Meliniomyces variabilis</name>
    <dbReference type="NCBI Taxonomy" id="1149755"/>
    <lineage>
        <taxon>Eukaryota</taxon>
        <taxon>Fungi</taxon>
        <taxon>Dikarya</taxon>
        <taxon>Ascomycota</taxon>
        <taxon>Pezizomycotina</taxon>
        <taxon>Leotiomycetes</taxon>
        <taxon>Helotiales</taxon>
        <taxon>Hyaloscyphaceae</taxon>
        <taxon>Hyaloscypha</taxon>
        <taxon>Hyaloscypha variabilis</taxon>
    </lineage>
</organism>
<dbReference type="InterPro" id="IPR036291">
    <property type="entry name" value="NAD(P)-bd_dom_sf"/>
</dbReference>
<sequence>MTCPYASSLVLITGTTGHVGFRVLIHALSAGYSVRAAVRSSEKAKTIRSHPLIKALNPSSRLSFIIVADLCKPNAYDEAARSVDYVIHIASPLMSNQIPPPDDQDAFFIKPAVRGTLNILEAAKKSRTVRRVVITSSITALIPFSEVNGSQRSSSWISPTDRIPFVPGPYANEFEAYAASKVAALQEAEAWMATHNPSFDVVHLHPSFVEGRNDLALHTREVLKGTNAIILSIAIGKQFDHSTMGATVHLEDVARVHVQALDEGVSGNTSYILSQNTEWDEVTEIVSREFPEAVKKGLLPNTGDAPTHPVFIDSSLTEDVFGFRHMGLEEQVRSVVGHYLEMRRSQKKSVTRR</sequence>
<evidence type="ECO:0000313" key="4">
    <source>
        <dbReference type="EMBL" id="PMD41906.1"/>
    </source>
</evidence>